<evidence type="ECO:0000259" key="1">
    <source>
        <dbReference type="Pfam" id="PF13460"/>
    </source>
</evidence>
<dbReference type="EMBL" id="JBHSQH010000001">
    <property type="protein sequence ID" value="MFC5972352.1"/>
    <property type="molecule type" value="Genomic_DNA"/>
</dbReference>
<dbReference type="PANTHER" id="PTHR12126">
    <property type="entry name" value="NADH-UBIQUINONE OXIDOREDUCTASE 39 KDA SUBUNIT-RELATED"/>
    <property type="match status" value="1"/>
</dbReference>
<name>A0ABD5RNW7_9EURY</name>
<feature type="domain" description="NAD(P)-binding" evidence="1">
    <location>
        <begin position="7"/>
        <end position="150"/>
    </location>
</feature>
<keyword evidence="3" id="KW-1185">Reference proteome</keyword>
<dbReference type="PANTHER" id="PTHR12126:SF11">
    <property type="entry name" value="NADH DEHYDROGENASE [UBIQUINONE] 1 ALPHA SUBCOMPLEX SUBUNIT 9, MITOCHONDRIAL"/>
    <property type="match status" value="1"/>
</dbReference>
<evidence type="ECO:0000313" key="2">
    <source>
        <dbReference type="EMBL" id="MFC5972352.1"/>
    </source>
</evidence>
<dbReference type="CDD" id="cd05271">
    <property type="entry name" value="NDUFA9_like_SDR_a"/>
    <property type="match status" value="1"/>
</dbReference>
<dbReference type="InterPro" id="IPR051207">
    <property type="entry name" value="ComplexI_NDUFA9_subunit"/>
</dbReference>
<evidence type="ECO:0000313" key="3">
    <source>
        <dbReference type="Proteomes" id="UP001596099"/>
    </source>
</evidence>
<gene>
    <name evidence="2" type="ORF">ACFPYI_13505</name>
</gene>
<accession>A0ABD5RNW7</accession>
<dbReference type="AlphaFoldDB" id="A0ABD5RNW7"/>
<dbReference type="Pfam" id="PF13460">
    <property type="entry name" value="NAD_binding_10"/>
    <property type="match status" value="1"/>
</dbReference>
<dbReference type="InterPro" id="IPR016040">
    <property type="entry name" value="NAD(P)-bd_dom"/>
</dbReference>
<organism evidence="2 3">
    <name type="scientific">Halomarina salina</name>
    <dbReference type="NCBI Taxonomy" id="1872699"/>
    <lineage>
        <taxon>Archaea</taxon>
        <taxon>Methanobacteriati</taxon>
        <taxon>Methanobacteriota</taxon>
        <taxon>Stenosarchaea group</taxon>
        <taxon>Halobacteria</taxon>
        <taxon>Halobacteriales</taxon>
        <taxon>Natronomonadaceae</taxon>
        <taxon>Halomarina</taxon>
    </lineage>
</organism>
<reference evidence="2 3" key="1">
    <citation type="journal article" date="2019" name="Int. J. Syst. Evol. Microbiol.">
        <title>The Global Catalogue of Microorganisms (GCM) 10K type strain sequencing project: providing services to taxonomists for standard genome sequencing and annotation.</title>
        <authorList>
            <consortium name="The Broad Institute Genomics Platform"/>
            <consortium name="The Broad Institute Genome Sequencing Center for Infectious Disease"/>
            <person name="Wu L."/>
            <person name="Ma J."/>
        </authorList>
    </citation>
    <scope>NUCLEOTIDE SEQUENCE [LARGE SCALE GENOMIC DNA]</scope>
    <source>
        <strain evidence="2 3">CGMCC 1.12543</strain>
    </source>
</reference>
<proteinExistence type="predicted"/>
<comment type="caution">
    <text evidence="2">The sequence shown here is derived from an EMBL/GenBank/DDBJ whole genome shotgun (WGS) entry which is preliminary data.</text>
</comment>
<protein>
    <submittedName>
        <fullName evidence="2">Complex I NDUFA9 subunit family protein</fullName>
    </submittedName>
</protein>
<dbReference type="Proteomes" id="UP001596099">
    <property type="component" value="Unassembled WGS sequence"/>
</dbReference>
<dbReference type="RefSeq" id="WP_247415552.1">
    <property type="nucleotide sequence ID" value="NZ_JALLGW010000001.1"/>
</dbReference>
<sequence>MRVLVVGGTGFVGTALCRALNERGHDVTALSRSPDDDDLPAGVETVMGDVTAYDSIEGAFEGQDVVVNLVALSPLFRPSGGYEKHFEVHLGGTENVVEAATEHGVPTLVQQSALGADPDGDTAYIASKGQAERVVEESGLDYVIVRPSVIFGEGGEFVSFTKKLAVRPAAPLPGGGDTRFQPIWLGDFIPMLADCLDDDEYLGNTYEIGGPEVLTLEDVAKMAHRADGHSFTAIPMPMVLADIGLGMLGAIGGPMGRDQARSLRMDNTVAHNDVDAFGYDERDLKTLGEYLGLSPDEEPTPVEQ</sequence>
<dbReference type="InterPro" id="IPR036291">
    <property type="entry name" value="NAD(P)-bd_dom_sf"/>
</dbReference>
<dbReference type="SUPFAM" id="SSF51735">
    <property type="entry name" value="NAD(P)-binding Rossmann-fold domains"/>
    <property type="match status" value="1"/>
</dbReference>
<dbReference type="Gene3D" id="3.40.50.720">
    <property type="entry name" value="NAD(P)-binding Rossmann-like Domain"/>
    <property type="match status" value="1"/>
</dbReference>